<sequence>MYWPCLVITPFTVGESFCLLLSLGIPLDTGILNIWSLSSISRHLEKLSIMLGNCGLTISSMSQEHSFTASLKLSYLSSAPNLSFGNKSTLILLFEHFHCVLDQIL</sequence>
<name>C8Z5B8_YEAS8</name>
<reference evidence="1 2" key="1">
    <citation type="journal article" date="2009" name="Proc. Natl. Acad. Sci. U.S.A.">
        <title>Eukaryote-to-eukaryote gene transfer events revealed by the genome sequence of the wine yeast Saccharomyces cerevisiae EC1118.</title>
        <authorList>
            <person name="Novo M."/>
            <person name="Bigey F."/>
            <person name="Beyne E."/>
            <person name="Galeote V."/>
            <person name="Gavory F."/>
            <person name="Mallet S."/>
            <person name="Cambot B."/>
            <person name="Legras J.L."/>
            <person name="Wincker P."/>
            <person name="Casaregola S."/>
            <person name="Dequin S."/>
        </authorList>
    </citation>
    <scope>NUCLEOTIDE SEQUENCE [LARGE SCALE GENOMIC DNA]</scope>
    <source>
        <strain evidence="2">Lalvin EC1118 / Prise de mousse</strain>
    </source>
</reference>
<dbReference type="Proteomes" id="UP000000286">
    <property type="component" value="Chromosome IV"/>
</dbReference>
<dbReference type="HOGENOM" id="CLU_2238708_0_0_1"/>
<organism evidence="1 2">
    <name type="scientific">Saccharomyces cerevisiae (strain Lalvin EC1118 / Prise de mousse)</name>
    <name type="common">Baker's yeast</name>
    <dbReference type="NCBI Taxonomy" id="643680"/>
    <lineage>
        <taxon>Eukaryota</taxon>
        <taxon>Fungi</taxon>
        <taxon>Dikarya</taxon>
        <taxon>Ascomycota</taxon>
        <taxon>Saccharomycotina</taxon>
        <taxon>Saccharomycetes</taxon>
        <taxon>Saccharomycetales</taxon>
        <taxon>Saccharomycetaceae</taxon>
        <taxon>Saccharomyces</taxon>
    </lineage>
</organism>
<proteinExistence type="predicted"/>
<dbReference type="AlphaFoldDB" id="C8Z5B8"/>
<dbReference type="EMBL" id="FN393063">
    <property type="protein sequence ID" value="CAY78707.1"/>
    <property type="molecule type" value="Genomic_DNA"/>
</dbReference>
<evidence type="ECO:0000313" key="1">
    <source>
        <dbReference type="EMBL" id="CAY78707.1"/>
    </source>
</evidence>
<accession>C8Z5B8</accession>
<gene>
    <name evidence="1" type="ORF">EC1118_1D0_4731g</name>
</gene>
<evidence type="ECO:0000313" key="2">
    <source>
        <dbReference type="Proteomes" id="UP000000286"/>
    </source>
</evidence>
<protein>
    <submittedName>
        <fullName evidence="1">EC1118_1D0_4731p</fullName>
    </submittedName>
</protein>